<dbReference type="Pfam" id="PF14111">
    <property type="entry name" value="DUF4283"/>
    <property type="match status" value="1"/>
</dbReference>
<reference evidence="3" key="1">
    <citation type="journal article" date="2019" name="Sci. Rep.">
        <title>Draft genome of Tanacetum cinerariifolium, the natural source of mosquito coil.</title>
        <authorList>
            <person name="Yamashiro T."/>
            <person name="Shiraishi A."/>
            <person name="Satake H."/>
            <person name="Nakayama K."/>
        </authorList>
    </citation>
    <scope>NUCLEOTIDE SEQUENCE</scope>
</reference>
<sequence>MGHNGDRGLFSHLGQLGLNNMFTTQLFGKNSGRYGARNSQAAENSPHGYPSGHVGHASSGFLAGGGAAYGAHHVSNGYGSHDDGSHGYASHGQVSHGHGGYGHGGYGQHHGHGGHAGTESLAAGGATYSAYDASNGHGSHALTMHLMAMDHTVMDPMLMYPMAMEAMGNTMASSIMESLASVEASGRYIKEKNQVLAKDASKVVGLSYGVEEPVLSSLGGHTVEKVIENNDVTGEPSRESVNFHTLIASARNGADVAILLESVGDISACFANIVYGFFMGKYMAFFVVDNYVINTWSKYGPVKSMLNSYNGLFFLKFSSKDRKDAMLENDPTFIRNNPFILNKWNPDLDELSVIATKLGSPLMLDSYTSDMCMQSWGRSSYVRAMIEFRVDVVLKDTIVVAMPRLVGEGFYVCTIRVEYQWKLLRCSGCNVFGHVLDECPTKIVSDVVKNLNKPRQAARGVQVGPNWAPRTSISTPIAEQIDKLQRKNLDLKLMFVDDDGKPLYKVDSIGIADRDSKVEEVFNETTCYMSSTS</sequence>
<evidence type="ECO:0000256" key="1">
    <source>
        <dbReference type="SAM" id="MobiDB-lite"/>
    </source>
</evidence>
<dbReference type="InterPro" id="IPR025558">
    <property type="entry name" value="DUF4283"/>
</dbReference>
<evidence type="ECO:0000313" key="3">
    <source>
        <dbReference type="EMBL" id="GEU32403.1"/>
    </source>
</evidence>
<gene>
    <name evidence="3" type="ORF">Tci_004381</name>
</gene>
<feature type="domain" description="DUF4283" evidence="2">
    <location>
        <begin position="273"/>
        <end position="348"/>
    </location>
</feature>
<protein>
    <recommendedName>
        <fullName evidence="2">DUF4283 domain-containing protein</fullName>
    </recommendedName>
</protein>
<dbReference type="InterPro" id="IPR040256">
    <property type="entry name" value="At4g02000-like"/>
</dbReference>
<proteinExistence type="predicted"/>
<accession>A0A6L2J5W4</accession>
<feature type="compositionally biased region" description="Gly residues" evidence="1">
    <location>
        <begin position="97"/>
        <end position="108"/>
    </location>
</feature>
<feature type="region of interest" description="Disordered" evidence="1">
    <location>
        <begin position="81"/>
        <end position="118"/>
    </location>
</feature>
<evidence type="ECO:0000259" key="2">
    <source>
        <dbReference type="Pfam" id="PF14111"/>
    </source>
</evidence>
<name>A0A6L2J5W4_TANCI</name>
<feature type="region of interest" description="Disordered" evidence="1">
    <location>
        <begin position="33"/>
        <end position="53"/>
    </location>
</feature>
<dbReference type="PANTHER" id="PTHR31286:SF99">
    <property type="entry name" value="DUF4283 DOMAIN-CONTAINING PROTEIN"/>
    <property type="match status" value="1"/>
</dbReference>
<organism evidence="3">
    <name type="scientific">Tanacetum cinerariifolium</name>
    <name type="common">Dalmatian daisy</name>
    <name type="synonym">Chrysanthemum cinerariifolium</name>
    <dbReference type="NCBI Taxonomy" id="118510"/>
    <lineage>
        <taxon>Eukaryota</taxon>
        <taxon>Viridiplantae</taxon>
        <taxon>Streptophyta</taxon>
        <taxon>Embryophyta</taxon>
        <taxon>Tracheophyta</taxon>
        <taxon>Spermatophyta</taxon>
        <taxon>Magnoliopsida</taxon>
        <taxon>eudicotyledons</taxon>
        <taxon>Gunneridae</taxon>
        <taxon>Pentapetalae</taxon>
        <taxon>asterids</taxon>
        <taxon>campanulids</taxon>
        <taxon>Asterales</taxon>
        <taxon>Asteraceae</taxon>
        <taxon>Asteroideae</taxon>
        <taxon>Anthemideae</taxon>
        <taxon>Anthemidinae</taxon>
        <taxon>Tanacetum</taxon>
    </lineage>
</organism>
<dbReference type="AlphaFoldDB" id="A0A6L2J5W4"/>
<dbReference type="PANTHER" id="PTHR31286">
    <property type="entry name" value="GLYCINE-RICH CELL WALL STRUCTURAL PROTEIN 1.8-LIKE"/>
    <property type="match status" value="1"/>
</dbReference>
<dbReference type="EMBL" id="BKCJ010000350">
    <property type="protein sequence ID" value="GEU32403.1"/>
    <property type="molecule type" value="Genomic_DNA"/>
</dbReference>
<comment type="caution">
    <text evidence="3">The sequence shown here is derived from an EMBL/GenBank/DDBJ whole genome shotgun (WGS) entry which is preliminary data.</text>
</comment>